<proteinExistence type="predicted"/>
<feature type="transmembrane region" description="Helical" evidence="5">
    <location>
        <begin position="229"/>
        <end position="246"/>
    </location>
</feature>
<keyword evidence="4 5" id="KW-0472">Membrane</keyword>
<dbReference type="GO" id="GO:0016020">
    <property type="term" value="C:membrane"/>
    <property type="evidence" value="ECO:0007669"/>
    <property type="project" value="UniProtKB-SubCell"/>
</dbReference>
<feature type="transmembrane region" description="Helical" evidence="5">
    <location>
        <begin position="76"/>
        <end position="93"/>
    </location>
</feature>
<evidence type="ECO:0000313" key="7">
    <source>
        <dbReference type="EMBL" id="POP53566.1"/>
    </source>
</evidence>
<evidence type="ECO:0000259" key="6">
    <source>
        <dbReference type="Pfam" id="PF04932"/>
    </source>
</evidence>
<protein>
    <recommendedName>
        <fullName evidence="6">O-antigen ligase-related domain-containing protein</fullName>
    </recommendedName>
</protein>
<dbReference type="InterPro" id="IPR007016">
    <property type="entry name" value="O-antigen_ligase-rel_domated"/>
</dbReference>
<gene>
    <name evidence="7" type="ORF">C0068_06310</name>
</gene>
<dbReference type="RefSeq" id="WP_103683639.1">
    <property type="nucleotide sequence ID" value="NZ_PQGG01000013.1"/>
</dbReference>
<name>A0A2S4HHV6_9GAMM</name>
<dbReference type="InterPro" id="IPR051533">
    <property type="entry name" value="WaaL-like"/>
</dbReference>
<feature type="transmembrane region" description="Helical" evidence="5">
    <location>
        <begin position="113"/>
        <end position="129"/>
    </location>
</feature>
<evidence type="ECO:0000256" key="4">
    <source>
        <dbReference type="ARBA" id="ARBA00023136"/>
    </source>
</evidence>
<evidence type="ECO:0000313" key="8">
    <source>
        <dbReference type="Proteomes" id="UP000237222"/>
    </source>
</evidence>
<feature type="transmembrane region" description="Helical" evidence="5">
    <location>
        <begin position="206"/>
        <end position="223"/>
    </location>
</feature>
<comment type="caution">
    <text evidence="7">The sequence shown here is derived from an EMBL/GenBank/DDBJ whole genome shotgun (WGS) entry which is preliminary data.</text>
</comment>
<dbReference type="Proteomes" id="UP000237222">
    <property type="component" value="Unassembled WGS sequence"/>
</dbReference>
<evidence type="ECO:0000256" key="2">
    <source>
        <dbReference type="ARBA" id="ARBA00022692"/>
    </source>
</evidence>
<keyword evidence="2 5" id="KW-0812">Transmembrane</keyword>
<feature type="transmembrane region" description="Helical" evidence="5">
    <location>
        <begin position="136"/>
        <end position="158"/>
    </location>
</feature>
<dbReference type="EMBL" id="PQGG01000013">
    <property type="protein sequence ID" value="POP53566.1"/>
    <property type="molecule type" value="Genomic_DNA"/>
</dbReference>
<dbReference type="PANTHER" id="PTHR37422">
    <property type="entry name" value="TEICHURONIC ACID BIOSYNTHESIS PROTEIN TUAE"/>
    <property type="match status" value="1"/>
</dbReference>
<feature type="transmembrane region" description="Helical" evidence="5">
    <location>
        <begin position="46"/>
        <end position="64"/>
    </location>
</feature>
<dbReference type="PANTHER" id="PTHR37422:SF13">
    <property type="entry name" value="LIPOPOLYSACCHARIDE BIOSYNTHESIS PROTEIN PA4999-RELATED"/>
    <property type="match status" value="1"/>
</dbReference>
<feature type="transmembrane region" description="Helical" evidence="5">
    <location>
        <begin position="251"/>
        <end position="272"/>
    </location>
</feature>
<sequence>MLEVSGTRVFGLDICKPESVLYLLLLATLLSVAVTTGTWDLGNSRIVMYHEIFFSLCAVCLLWGRGLLDLLRENRLIVGVLVLWVISISYSLISSPYNLAYLSIGRARYYETISHIVFFVLLLSFLRLYSPPLRLVFAVILFSNAFVVMQAMLVWHFSPDPTIHTSSAWFSRFPFVGHARHAGYNMLVAVISGVFLLLGSRRARENVPYAIGLLLVTACLFWLGGRGSMISTLLAFGLLVFARPELKVAGLVKCSCILLLIFVAALIAHYLAQFSWNGISNSIERSVAAESVNRLSSGRLAIWKYSIEALKDDYLFGLGPQAYLFIPGKWRSTAMPHNVIVQFLIEWGVVGASLFSAAYLYALYRGIVKLRAAAYKGVEVLCAAVVVAALSIHGLTDGTFYHGKASFYLALCMAIWMGARTQINEVGVTENVS</sequence>
<keyword evidence="3 5" id="KW-1133">Transmembrane helix</keyword>
<feature type="domain" description="O-antigen ligase-related" evidence="6">
    <location>
        <begin position="212"/>
        <end position="355"/>
    </location>
</feature>
<reference evidence="7" key="1">
    <citation type="submission" date="2018-01" db="EMBL/GenBank/DDBJ databases">
        <authorList>
            <person name="Yu X.-D."/>
        </authorList>
    </citation>
    <scope>NUCLEOTIDE SEQUENCE</scope>
    <source>
        <strain evidence="7">ZX-21</strain>
    </source>
</reference>
<feature type="transmembrane region" description="Helical" evidence="5">
    <location>
        <begin position="339"/>
        <end position="361"/>
    </location>
</feature>
<comment type="subcellular location">
    <subcellularLocation>
        <location evidence="1">Membrane</location>
        <topology evidence="1">Multi-pass membrane protein</topology>
    </subcellularLocation>
</comment>
<feature type="transmembrane region" description="Helical" evidence="5">
    <location>
        <begin position="373"/>
        <end position="395"/>
    </location>
</feature>
<evidence type="ECO:0000256" key="1">
    <source>
        <dbReference type="ARBA" id="ARBA00004141"/>
    </source>
</evidence>
<evidence type="ECO:0000256" key="3">
    <source>
        <dbReference type="ARBA" id="ARBA00022989"/>
    </source>
</evidence>
<organism evidence="7 8">
    <name type="scientific">Zhongshania marina</name>
    <dbReference type="NCBI Taxonomy" id="2304603"/>
    <lineage>
        <taxon>Bacteria</taxon>
        <taxon>Pseudomonadati</taxon>
        <taxon>Pseudomonadota</taxon>
        <taxon>Gammaproteobacteria</taxon>
        <taxon>Cellvibrionales</taxon>
        <taxon>Spongiibacteraceae</taxon>
        <taxon>Zhongshania</taxon>
    </lineage>
</organism>
<evidence type="ECO:0000256" key="5">
    <source>
        <dbReference type="SAM" id="Phobius"/>
    </source>
</evidence>
<accession>A0A2S4HHV6</accession>
<dbReference type="Pfam" id="PF04932">
    <property type="entry name" value="Wzy_C"/>
    <property type="match status" value="1"/>
</dbReference>
<dbReference type="AlphaFoldDB" id="A0A2S4HHV6"/>
<feature type="transmembrane region" description="Helical" evidence="5">
    <location>
        <begin position="20"/>
        <end position="40"/>
    </location>
</feature>
<feature type="transmembrane region" description="Helical" evidence="5">
    <location>
        <begin position="178"/>
        <end position="199"/>
    </location>
</feature>